<dbReference type="eggNOG" id="ENOG502QPSW">
    <property type="taxonomic scope" value="Eukaryota"/>
</dbReference>
<dbReference type="EMBL" id="KI925457">
    <property type="protein sequence ID" value="ETW83350.1"/>
    <property type="molecule type" value="Genomic_DNA"/>
</dbReference>
<dbReference type="GO" id="GO:0043625">
    <property type="term" value="C:delta DNA polymerase complex"/>
    <property type="evidence" value="ECO:0007669"/>
    <property type="project" value="InterPro"/>
</dbReference>
<protein>
    <recommendedName>
        <fullName evidence="2">DNA polymerase delta subunit 3</fullName>
    </recommendedName>
</protein>
<dbReference type="GO" id="GO:1904161">
    <property type="term" value="P:DNA synthesis involved in UV-damage excision repair"/>
    <property type="evidence" value="ECO:0007669"/>
    <property type="project" value="TreeGrafter"/>
</dbReference>
<feature type="compositionally biased region" description="Basic and acidic residues" evidence="5">
    <location>
        <begin position="162"/>
        <end position="199"/>
    </location>
</feature>
<dbReference type="InterPro" id="IPR041913">
    <property type="entry name" value="POLD3_sf"/>
</dbReference>
<proteinExistence type="predicted"/>
<dbReference type="RefSeq" id="XP_009545613.1">
    <property type="nucleotide sequence ID" value="XM_009547318.1"/>
</dbReference>
<evidence type="ECO:0000256" key="5">
    <source>
        <dbReference type="SAM" id="MobiDB-lite"/>
    </source>
</evidence>
<dbReference type="HOGENOM" id="CLU_023879_0_0_1"/>
<dbReference type="PANTHER" id="PTHR17598:SF13">
    <property type="entry name" value="DNA POLYMERASE DELTA SUBUNIT 3"/>
    <property type="match status" value="1"/>
</dbReference>
<accession>W4KDG0</accession>
<evidence type="ECO:0000256" key="2">
    <source>
        <dbReference type="ARBA" id="ARBA00017589"/>
    </source>
</evidence>
<dbReference type="STRING" id="747525.W4KDG0"/>
<reference evidence="6 7" key="1">
    <citation type="journal article" date="2012" name="New Phytol.">
        <title>Insight into trade-off between wood decay and parasitism from the genome of a fungal forest pathogen.</title>
        <authorList>
            <person name="Olson A."/>
            <person name="Aerts A."/>
            <person name="Asiegbu F."/>
            <person name="Belbahri L."/>
            <person name="Bouzid O."/>
            <person name="Broberg A."/>
            <person name="Canback B."/>
            <person name="Coutinho P.M."/>
            <person name="Cullen D."/>
            <person name="Dalman K."/>
            <person name="Deflorio G."/>
            <person name="van Diepen L.T."/>
            <person name="Dunand C."/>
            <person name="Duplessis S."/>
            <person name="Durling M."/>
            <person name="Gonthier P."/>
            <person name="Grimwood J."/>
            <person name="Fossdal C.G."/>
            <person name="Hansson D."/>
            <person name="Henrissat B."/>
            <person name="Hietala A."/>
            <person name="Himmelstrand K."/>
            <person name="Hoffmeister D."/>
            <person name="Hogberg N."/>
            <person name="James T.Y."/>
            <person name="Karlsson M."/>
            <person name="Kohler A."/>
            <person name="Kues U."/>
            <person name="Lee Y.H."/>
            <person name="Lin Y.C."/>
            <person name="Lind M."/>
            <person name="Lindquist E."/>
            <person name="Lombard V."/>
            <person name="Lucas S."/>
            <person name="Lunden K."/>
            <person name="Morin E."/>
            <person name="Murat C."/>
            <person name="Park J."/>
            <person name="Raffaello T."/>
            <person name="Rouze P."/>
            <person name="Salamov A."/>
            <person name="Schmutz J."/>
            <person name="Solheim H."/>
            <person name="Stahlberg J."/>
            <person name="Velez H."/>
            <person name="de Vries R.P."/>
            <person name="Wiebenga A."/>
            <person name="Woodward S."/>
            <person name="Yakovlev I."/>
            <person name="Garbelotto M."/>
            <person name="Martin F."/>
            <person name="Grigoriev I.V."/>
            <person name="Stenlid J."/>
        </authorList>
    </citation>
    <scope>NUCLEOTIDE SEQUENCE [LARGE SCALE GENOMIC DNA]</scope>
    <source>
        <strain evidence="6 7">TC 32-1</strain>
    </source>
</reference>
<evidence type="ECO:0000256" key="3">
    <source>
        <dbReference type="ARBA" id="ARBA00022705"/>
    </source>
</evidence>
<dbReference type="InParanoid" id="W4KDG0"/>
<dbReference type="GO" id="GO:0006297">
    <property type="term" value="P:nucleotide-excision repair, DNA gap filling"/>
    <property type="evidence" value="ECO:0007669"/>
    <property type="project" value="TreeGrafter"/>
</dbReference>
<dbReference type="OrthoDB" id="514823at2759"/>
<gene>
    <name evidence="6" type="ORF">HETIRDRAFT_426642</name>
</gene>
<dbReference type="AlphaFoldDB" id="W4KDG0"/>
<keyword evidence="7" id="KW-1185">Reference proteome</keyword>
<keyword evidence="4" id="KW-0539">Nucleus</keyword>
<dbReference type="GO" id="GO:0006271">
    <property type="term" value="P:DNA strand elongation involved in DNA replication"/>
    <property type="evidence" value="ECO:0007669"/>
    <property type="project" value="TreeGrafter"/>
</dbReference>
<feature type="compositionally biased region" description="Basic and acidic residues" evidence="5">
    <location>
        <begin position="123"/>
        <end position="144"/>
    </location>
</feature>
<name>W4KDG0_HETIT</name>
<feature type="compositionally biased region" description="Polar residues" evidence="5">
    <location>
        <begin position="104"/>
        <end position="121"/>
    </location>
</feature>
<feature type="region of interest" description="Disordered" evidence="5">
    <location>
        <begin position="89"/>
        <end position="449"/>
    </location>
</feature>
<dbReference type="GO" id="GO:0003887">
    <property type="term" value="F:DNA-directed DNA polymerase activity"/>
    <property type="evidence" value="ECO:0007669"/>
    <property type="project" value="TreeGrafter"/>
</dbReference>
<feature type="compositionally biased region" description="Basic and acidic residues" evidence="5">
    <location>
        <begin position="306"/>
        <end position="319"/>
    </location>
</feature>
<dbReference type="Gene3D" id="3.90.1030.20">
    <property type="entry name" value="DNA polymerase delta, p66 (Cdc27) subunit, wHTH domain"/>
    <property type="match status" value="1"/>
</dbReference>
<evidence type="ECO:0000256" key="4">
    <source>
        <dbReference type="ARBA" id="ARBA00023242"/>
    </source>
</evidence>
<organism evidence="6 7">
    <name type="scientific">Heterobasidion irregulare (strain TC 32-1)</name>
    <dbReference type="NCBI Taxonomy" id="747525"/>
    <lineage>
        <taxon>Eukaryota</taxon>
        <taxon>Fungi</taxon>
        <taxon>Dikarya</taxon>
        <taxon>Basidiomycota</taxon>
        <taxon>Agaricomycotina</taxon>
        <taxon>Agaricomycetes</taxon>
        <taxon>Russulales</taxon>
        <taxon>Bondarzewiaceae</taxon>
        <taxon>Heterobasidion</taxon>
        <taxon>Heterobasidion annosum species complex</taxon>
    </lineage>
</organism>
<evidence type="ECO:0000256" key="1">
    <source>
        <dbReference type="ARBA" id="ARBA00004123"/>
    </source>
</evidence>
<dbReference type="Pfam" id="PF09507">
    <property type="entry name" value="CDC27"/>
    <property type="match status" value="1"/>
</dbReference>
<comment type="subcellular location">
    <subcellularLocation>
        <location evidence="1">Nucleus</location>
    </subcellularLocation>
</comment>
<sequence length="449" mass="49133">MDVDEQDMDNGEDVVETTILLVAESDLDNAQGSFSQTYSVHIYSLSPSPVREANLICAPTPNLRQVELKEGPGFASRVGRITGEHVEVKAKPPKGKAGLAVAASSSETKMASNIKAVTSAQDPKVDKKEETKPPPKRESEDIQRKPQASGKLNWSKALPKAMKNDDHVAPDTKMKGQESHPIKDKEKLPTKREKVELKRGIKRKSPARLLDSDDEKSSTSSVKLPKPAPTNEAPKAPIGARVKKRVVVSDDEEEAVEDPKPSRSKAAGKAKALSFDSDTDEALRAMMDVDDDQVIKASRPSISSHDAAHDDDVEMHSEQQEDPEPAPKPKPRKKKEKKVVPVGRNGFKKRRVVKSRQTFDEKGYMVTEDYSSYESIDDEEQEPEAPPKAKGNRKPPGIKLTDGVPSPNMASTKGQTKDSRVSDGSHLNVKAGASRVGKQPSLMNFFGKK</sequence>
<dbReference type="PANTHER" id="PTHR17598">
    <property type="entry name" value="DNA POLYMERASE DELTA SUBUNIT 3"/>
    <property type="match status" value="1"/>
</dbReference>
<dbReference type="InterPro" id="IPR019038">
    <property type="entry name" value="POLD3"/>
</dbReference>
<keyword evidence="3" id="KW-0235">DNA replication</keyword>
<dbReference type="KEGG" id="hir:HETIRDRAFT_426642"/>
<evidence type="ECO:0000313" key="6">
    <source>
        <dbReference type="EMBL" id="ETW83350.1"/>
    </source>
</evidence>
<dbReference type="GeneID" id="20674129"/>
<dbReference type="Proteomes" id="UP000030671">
    <property type="component" value="Unassembled WGS sequence"/>
</dbReference>
<evidence type="ECO:0000313" key="7">
    <source>
        <dbReference type="Proteomes" id="UP000030671"/>
    </source>
</evidence>